<feature type="domain" description="SprT-like" evidence="4">
    <location>
        <begin position="1"/>
        <end position="100"/>
    </location>
</feature>
<dbReference type="InterPro" id="IPR044245">
    <property type="entry name" value="Spartan"/>
</dbReference>
<dbReference type="Pfam" id="PF10263">
    <property type="entry name" value="SprT-like"/>
    <property type="match status" value="1"/>
</dbReference>
<dbReference type="GO" id="GO:0031593">
    <property type="term" value="F:polyubiquitin modification-dependent protein binding"/>
    <property type="evidence" value="ECO:0007669"/>
    <property type="project" value="TreeGrafter"/>
</dbReference>
<dbReference type="PANTHER" id="PTHR21220">
    <property type="entry name" value="DNA-DEPENDENT METALLOPROTEASE SPRTN"/>
    <property type="match status" value="1"/>
</dbReference>
<evidence type="ECO:0000313" key="6">
    <source>
        <dbReference type="Proteomes" id="UP000708208"/>
    </source>
</evidence>
<dbReference type="AlphaFoldDB" id="A0A8J2PGA6"/>
<dbReference type="EMBL" id="CAJVCH010525149">
    <property type="protein sequence ID" value="CAG7822028.1"/>
    <property type="molecule type" value="Genomic_DNA"/>
</dbReference>
<organism evidence="5 6">
    <name type="scientific">Allacma fusca</name>
    <dbReference type="NCBI Taxonomy" id="39272"/>
    <lineage>
        <taxon>Eukaryota</taxon>
        <taxon>Metazoa</taxon>
        <taxon>Ecdysozoa</taxon>
        <taxon>Arthropoda</taxon>
        <taxon>Hexapoda</taxon>
        <taxon>Collembola</taxon>
        <taxon>Symphypleona</taxon>
        <taxon>Sminthuridae</taxon>
        <taxon>Allacma</taxon>
    </lineage>
</organism>
<dbReference type="GO" id="GO:0003697">
    <property type="term" value="F:single-stranded DNA binding"/>
    <property type="evidence" value="ECO:0007669"/>
    <property type="project" value="InterPro"/>
</dbReference>
<gene>
    <name evidence="5" type="ORF">AFUS01_LOCUS32323</name>
</gene>
<keyword evidence="6" id="KW-1185">Reference proteome</keyword>
<comment type="subcellular location">
    <subcellularLocation>
        <location evidence="1">Nucleus</location>
    </subcellularLocation>
</comment>
<dbReference type="GO" id="GO:0006974">
    <property type="term" value="P:DNA damage response"/>
    <property type="evidence" value="ECO:0007669"/>
    <property type="project" value="InterPro"/>
</dbReference>
<evidence type="ECO:0000256" key="1">
    <source>
        <dbReference type="ARBA" id="ARBA00004123"/>
    </source>
</evidence>
<dbReference type="SMART" id="SM00731">
    <property type="entry name" value="SprT"/>
    <property type="match status" value="1"/>
</dbReference>
<feature type="non-terminal residue" evidence="5">
    <location>
        <position position="1"/>
    </location>
</feature>
<feature type="compositionally biased region" description="Low complexity" evidence="3">
    <location>
        <begin position="135"/>
        <end position="182"/>
    </location>
</feature>
<evidence type="ECO:0000313" key="5">
    <source>
        <dbReference type="EMBL" id="CAG7822028.1"/>
    </source>
</evidence>
<dbReference type="Proteomes" id="UP000708208">
    <property type="component" value="Unassembled WGS sequence"/>
</dbReference>
<comment type="caution">
    <text evidence="5">The sequence shown here is derived from an EMBL/GenBank/DDBJ whole genome shotgun (WGS) entry which is preliminary data.</text>
</comment>
<feature type="compositionally biased region" description="Polar residues" evidence="3">
    <location>
        <begin position="183"/>
        <end position="192"/>
    </location>
</feature>
<accession>A0A8J2PGA6</accession>
<dbReference type="OrthoDB" id="5236983at2759"/>
<dbReference type="GO" id="GO:0005634">
    <property type="term" value="C:nucleus"/>
    <property type="evidence" value="ECO:0007669"/>
    <property type="project" value="UniProtKB-SubCell"/>
</dbReference>
<dbReference type="Pfam" id="PF22934">
    <property type="entry name" value="SPRTN_ZBD"/>
    <property type="match status" value="1"/>
</dbReference>
<dbReference type="PANTHER" id="PTHR21220:SF0">
    <property type="entry name" value="DNA-DEPENDENT METALLOPROTEASE SPRTN"/>
    <property type="match status" value="1"/>
</dbReference>
<feature type="region of interest" description="Disordered" evidence="3">
    <location>
        <begin position="100"/>
        <end position="192"/>
    </location>
</feature>
<sequence>MIHAFLFVADGNREHDAHGPKFQSHMHRINQLTGTHITIYHSFHDEVNHYKTHWWKCDGPCQHRPPFHGIVKRSMNRKPGPTDTWFKSHQSTCGGTFVKIREPEAPPKKPAKSKPKIASGPASHKIDEYFKNPASSKLPSTFTSSSAASGSKPPSTFTSSSAASGSKPPSTFTSSSAASGSKLPSTFIPSSA</sequence>
<evidence type="ECO:0000259" key="4">
    <source>
        <dbReference type="SMART" id="SM00731"/>
    </source>
</evidence>
<proteinExistence type="predicted"/>
<evidence type="ECO:0000256" key="3">
    <source>
        <dbReference type="SAM" id="MobiDB-lite"/>
    </source>
</evidence>
<dbReference type="InterPro" id="IPR006640">
    <property type="entry name" value="SprT-like_domain"/>
</dbReference>
<dbReference type="GO" id="GO:0004222">
    <property type="term" value="F:metalloendopeptidase activity"/>
    <property type="evidence" value="ECO:0007669"/>
    <property type="project" value="InterPro"/>
</dbReference>
<keyword evidence="2" id="KW-0539">Nucleus</keyword>
<dbReference type="InterPro" id="IPR055220">
    <property type="entry name" value="SPRTN_ZBD"/>
</dbReference>
<evidence type="ECO:0000256" key="2">
    <source>
        <dbReference type="ARBA" id="ARBA00023242"/>
    </source>
</evidence>
<reference evidence="5" key="1">
    <citation type="submission" date="2021-06" db="EMBL/GenBank/DDBJ databases">
        <authorList>
            <person name="Hodson N. C."/>
            <person name="Mongue J. A."/>
            <person name="Jaron S. K."/>
        </authorList>
    </citation>
    <scope>NUCLEOTIDE SEQUENCE</scope>
</reference>
<protein>
    <recommendedName>
        <fullName evidence="4">SprT-like domain-containing protein</fullName>
    </recommendedName>
</protein>
<name>A0A8J2PGA6_9HEXA</name>